<dbReference type="OrthoDB" id="4962752at2"/>
<sequence length="320" mass="34195">MTTTVLPRRRIGTSELEASVLSLGSWHTFDRMDFADAVAMVRHALDEGVNLFDVGVYGLPGAPPVFTDVLWGAIMRATGAPRDTYLASVKLWIEGFGAEGFAPQLKNAFLRTGLDHADLVILGDLRRDDVALEDLVGDLAALTEAGLIRAWGVNNWSAANIRALRRIAAERGVPGPQIAQLKYSLARRAIPEGQPFAELFADGFSMQASDVLEGGILAGRTSPEREIGRDPGSIRDAIVATVPGITELAGKLGTTPAQLAIAFTLAHPANTTTLVGATRLEQVRQNIGALDLVQRVGADELRSLVDPFWCDRGIVAPEGP</sequence>
<evidence type="ECO:0000259" key="4">
    <source>
        <dbReference type="Pfam" id="PF00248"/>
    </source>
</evidence>
<dbReference type="EMBL" id="LOCL01000079">
    <property type="protein sequence ID" value="KUF13233.1"/>
    <property type="molecule type" value="Genomic_DNA"/>
</dbReference>
<dbReference type="InterPro" id="IPR023210">
    <property type="entry name" value="NADP_OxRdtase_dom"/>
</dbReference>
<keyword evidence="6" id="KW-1185">Reference proteome</keyword>
<dbReference type="InterPro" id="IPR005399">
    <property type="entry name" value="K_chnl_volt-dep_bsu_KCNAB-rel"/>
</dbReference>
<reference evidence="5 6" key="1">
    <citation type="submission" date="2015-12" db="EMBL/GenBank/DDBJ databases">
        <title>Draft genome sequence of Streptomyces silvensis ATCC 53525, a producer of novel hormone antagonists.</title>
        <authorList>
            <person name="Johnston C.W."/>
            <person name="Li Y."/>
            <person name="Magarvey N.A."/>
        </authorList>
    </citation>
    <scope>NUCLEOTIDE SEQUENCE [LARGE SCALE GENOMIC DNA]</scope>
    <source>
        <strain evidence="5 6">ATCC 53525</strain>
    </source>
</reference>
<evidence type="ECO:0000313" key="6">
    <source>
        <dbReference type="Proteomes" id="UP000054804"/>
    </source>
</evidence>
<evidence type="ECO:0000256" key="2">
    <source>
        <dbReference type="ARBA" id="ARBA00022857"/>
    </source>
</evidence>
<dbReference type="Gene3D" id="3.20.20.100">
    <property type="entry name" value="NADP-dependent oxidoreductase domain"/>
    <property type="match status" value="1"/>
</dbReference>
<evidence type="ECO:0000313" key="5">
    <source>
        <dbReference type="EMBL" id="KUF13233.1"/>
    </source>
</evidence>
<dbReference type="SUPFAM" id="SSF51430">
    <property type="entry name" value="NAD(P)-linked oxidoreductase"/>
    <property type="match status" value="1"/>
</dbReference>
<name>A0A0W7WRR2_9ACTN</name>
<accession>A0A0W7WRR2</accession>
<evidence type="ECO:0000256" key="3">
    <source>
        <dbReference type="ARBA" id="ARBA00023002"/>
    </source>
</evidence>
<dbReference type="AlphaFoldDB" id="A0A0W7WRR2"/>
<dbReference type="GO" id="GO:0016491">
    <property type="term" value="F:oxidoreductase activity"/>
    <property type="evidence" value="ECO:0007669"/>
    <property type="project" value="UniProtKB-KW"/>
</dbReference>
<comment type="caution">
    <text evidence="5">The sequence shown here is derived from an EMBL/GenBank/DDBJ whole genome shotgun (WGS) entry which is preliminary data.</text>
</comment>
<dbReference type="PANTHER" id="PTHR43150">
    <property type="entry name" value="HYPERKINETIC, ISOFORM M"/>
    <property type="match status" value="1"/>
</dbReference>
<gene>
    <name evidence="5" type="ORF">AT728_38335</name>
</gene>
<dbReference type="Proteomes" id="UP000054804">
    <property type="component" value="Unassembled WGS sequence"/>
</dbReference>
<feature type="domain" description="NADP-dependent oxidoreductase" evidence="4">
    <location>
        <begin position="21"/>
        <end position="292"/>
    </location>
</feature>
<keyword evidence="3" id="KW-0560">Oxidoreductase</keyword>
<proteinExistence type="inferred from homology"/>
<dbReference type="PANTHER" id="PTHR43150:SF2">
    <property type="entry name" value="HYPERKINETIC, ISOFORM M"/>
    <property type="match status" value="1"/>
</dbReference>
<evidence type="ECO:0000256" key="1">
    <source>
        <dbReference type="ARBA" id="ARBA00006515"/>
    </source>
</evidence>
<dbReference type="InterPro" id="IPR036812">
    <property type="entry name" value="NAD(P)_OxRdtase_dom_sf"/>
</dbReference>
<organism evidence="5 6">
    <name type="scientific">Streptomyces silvensis</name>
    <dbReference type="NCBI Taxonomy" id="1765722"/>
    <lineage>
        <taxon>Bacteria</taxon>
        <taxon>Bacillati</taxon>
        <taxon>Actinomycetota</taxon>
        <taxon>Actinomycetes</taxon>
        <taxon>Kitasatosporales</taxon>
        <taxon>Streptomycetaceae</taxon>
        <taxon>Streptomyces</taxon>
    </lineage>
</organism>
<keyword evidence="2" id="KW-0521">NADP</keyword>
<protein>
    <submittedName>
        <fullName evidence="5">Oxidoreductase</fullName>
    </submittedName>
</protein>
<dbReference type="STRING" id="1765722.AT728_38335"/>
<comment type="similarity">
    <text evidence="1">Belongs to the shaker potassium channel beta subunit family.</text>
</comment>
<dbReference type="RefSeq" id="WP_058852505.1">
    <property type="nucleotide sequence ID" value="NZ_LOCL01000079.1"/>
</dbReference>
<dbReference type="Pfam" id="PF00248">
    <property type="entry name" value="Aldo_ket_red"/>
    <property type="match status" value="1"/>
</dbReference>